<dbReference type="PATRIC" id="fig|119224.3.peg.1513"/>
<keyword evidence="5 7" id="KW-1133">Transmembrane helix</keyword>
<evidence type="ECO:0000313" key="10">
    <source>
        <dbReference type="Proteomes" id="UP000049578"/>
    </source>
</evidence>
<reference evidence="9 10" key="1">
    <citation type="submission" date="2015-08" db="EMBL/GenBank/DDBJ databases">
        <title>Genome sequence of Streptococcus phocae subsp. phocae ATCC 51973T isolated from liver specimen obtained from seal.</title>
        <authorList>
            <person name="Avendano-Herrera R."/>
        </authorList>
    </citation>
    <scope>NUCLEOTIDE SEQUENCE [LARGE SCALE GENOMIC DNA]</scope>
    <source>
        <strain evidence="9 10">ATCC 51973</strain>
    </source>
</reference>
<evidence type="ECO:0000256" key="6">
    <source>
        <dbReference type="ARBA" id="ARBA00023136"/>
    </source>
</evidence>
<dbReference type="Gene3D" id="1.20.1250.20">
    <property type="entry name" value="MFS general substrate transporter like domains"/>
    <property type="match status" value="2"/>
</dbReference>
<keyword evidence="3" id="KW-1003">Cell membrane</keyword>
<feature type="transmembrane region" description="Helical" evidence="7">
    <location>
        <begin position="295"/>
        <end position="318"/>
    </location>
</feature>
<dbReference type="InterPro" id="IPR050189">
    <property type="entry name" value="MFS_Efflux_Transporters"/>
</dbReference>
<dbReference type="AlphaFoldDB" id="A0A0P6ST84"/>
<dbReference type="Proteomes" id="UP000049578">
    <property type="component" value="Unassembled WGS sequence"/>
</dbReference>
<dbReference type="PANTHER" id="PTHR43124:SF3">
    <property type="entry name" value="CHLORAMPHENICOL EFFLUX PUMP RV0191"/>
    <property type="match status" value="1"/>
</dbReference>
<dbReference type="STRING" id="119224.AKK44_01705"/>
<protein>
    <recommendedName>
        <fullName evidence="8">Major facilitator superfamily (MFS) profile domain-containing protein</fullName>
    </recommendedName>
</protein>
<comment type="subcellular location">
    <subcellularLocation>
        <location evidence="1">Cell membrane</location>
        <topology evidence="1">Multi-pass membrane protein</topology>
    </subcellularLocation>
</comment>
<evidence type="ECO:0000256" key="7">
    <source>
        <dbReference type="SAM" id="Phobius"/>
    </source>
</evidence>
<feature type="domain" description="Major facilitator superfamily (MFS) profile" evidence="8">
    <location>
        <begin position="1"/>
        <end position="386"/>
    </location>
</feature>
<feature type="transmembrane region" description="Helical" evidence="7">
    <location>
        <begin position="245"/>
        <end position="264"/>
    </location>
</feature>
<name>A0A0P6ST84_9STRE</name>
<gene>
    <name evidence="9" type="ORF">AKK44_01705</name>
</gene>
<dbReference type="GO" id="GO:0022857">
    <property type="term" value="F:transmembrane transporter activity"/>
    <property type="evidence" value="ECO:0007669"/>
    <property type="project" value="InterPro"/>
</dbReference>
<keyword evidence="4 7" id="KW-0812">Transmembrane</keyword>
<dbReference type="InterPro" id="IPR011701">
    <property type="entry name" value="MFS"/>
</dbReference>
<evidence type="ECO:0000256" key="3">
    <source>
        <dbReference type="ARBA" id="ARBA00022475"/>
    </source>
</evidence>
<evidence type="ECO:0000259" key="8">
    <source>
        <dbReference type="PROSITE" id="PS50850"/>
    </source>
</evidence>
<feature type="transmembrane region" description="Helical" evidence="7">
    <location>
        <begin position="199"/>
        <end position="225"/>
    </location>
</feature>
<dbReference type="PANTHER" id="PTHR43124">
    <property type="entry name" value="PURINE EFFLUX PUMP PBUE"/>
    <property type="match status" value="1"/>
</dbReference>
<keyword evidence="10" id="KW-1185">Reference proteome</keyword>
<evidence type="ECO:0000313" key="9">
    <source>
        <dbReference type="EMBL" id="KPJ22992.1"/>
    </source>
</evidence>
<dbReference type="RefSeq" id="WP_054278238.1">
    <property type="nucleotide sequence ID" value="NZ_LHQM01000006.1"/>
</dbReference>
<comment type="caution">
    <text evidence="9">The sequence shown here is derived from an EMBL/GenBank/DDBJ whole genome shotgun (WGS) entry which is preliminary data.</text>
</comment>
<evidence type="ECO:0000256" key="5">
    <source>
        <dbReference type="ARBA" id="ARBA00022989"/>
    </source>
</evidence>
<dbReference type="InterPro" id="IPR020846">
    <property type="entry name" value="MFS_dom"/>
</dbReference>
<evidence type="ECO:0000256" key="1">
    <source>
        <dbReference type="ARBA" id="ARBA00004651"/>
    </source>
</evidence>
<dbReference type="EMBL" id="LHQM01000006">
    <property type="protein sequence ID" value="KPJ22992.1"/>
    <property type="molecule type" value="Genomic_DNA"/>
</dbReference>
<dbReference type="SUPFAM" id="SSF103473">
    <property type="entry name" value="MFS general substrate transporter"/>
    <property type="match status" value="1"/>
</dbReference>
<organism evidence="9 10">
    <name type="scientific">Streptococcus phocae</name>
    <dbReference type="NCBI Taxonomy" id="119224"/>
    <lineage>
        <taxon>Bacteria</taxon>
        <taxon>Bacillati</taxon>
        <taxon>Bacillota</taxon>
        <taxon>Bacilli</taxon>
        <taxon>Lactobacillales</taxon>
        <taxon>Streptococcaceae</taxon>
        <taxon>Streptococcus</taxon>
    </lineage>
</organism>
<proteinExistence type="predicted"/>
<keyword evidence="6 7" id="KW-0472">Membrane</keyword>
<dbReference type="Pfam" id="PF07690">
    <property type="entry name" value="MFS_1"/>
    <property type="match status" value="1"/>
</dbReference>
<dbReference type="InterPro" id="IPR036259">
    <property type="entry name" value="MFS_trans_sf"/>
</dbReference>
<sequence>MKENLEKLSILSLSFMLVSSFSISPALPEMLTFYQSYPASKVEVLVSLPSFAIMLTLLLSGPVTKLVSDKTIIISGLTLASCAGIFPVFSQVYELVFVSRLLLGVEIGLINARAIALISERYQGQTRVRLLGYRGSVEVFGSAFLTVLAGQCLRFGWPYAFLAYACGFISLLLYVCFVQPTAHTLPSEAELLHSGRWKLTGWQFIMVASTLALAVETVLINASIYLRLPLLMLGLGNFSSEQASLVLGGQQLVGILSGFFFAWLLAHLKGLLAPVAEFGFALSLAGLALSSSVTWFVLSAIVSGFFFGIKITLVFNTLSEHLPSHLLNQATAIILLGCSFSAFSAPFALTILDRLSGSGYQSFFYYSMVSVTYGIILLGLSMRKTKKESN</sequence>
<dbReference type="GO" id="GO:0005886">
    <property type="term" value="C:plasma membrane"/>
    <property type="evidence" value="ECO:0007669"/>
    <property type="project" value="UniProtKB-SubCell"/>
</dbReference>
<feature type="transmembrane region" description="Helical" evidence="7">
    <location>
        <begin position="363"/>
        <end position="382"/>
    </location>
</feature>
<feature type="transmembrane region" description="Helical" evidence="7">
    <location>
        <begin position="156"/>
        <end position="178"/>
    </location>
</feature>
<feature type="transmembrane region" description="Helical" evidence="7">
    <location>
        <begin position="330"/>
        <end position="351"/>
    </location>
</feature>
<dbReference type="PROSITE" id="PS50850">
    <property type="entry name" value="MFS"/>
    <property type="match status" value="1"/>
</dbReference>
<feature type="transmembrane region" description="Helical" evidence="7">
    <location>
        <begin position="95"/>
        <end position="118"/>
    </location>
</feature>
<feature type="transmembrane region" description="Helical" evidence="7">
    <location>
        <begin position="44"/>
        <end position="64"/>
    </location>
</feature>
<keyword evidence="2" id="KW-0813">Transport</keyword>
<accession>A0A0P6ST84</accession>
<evidence type="ECO:0000256" key="2">
    <source>
        <dbReference type="ARBA" id="ARBA00022448"/>
    </source>
</evidence>
<evidence type="ECO:0000256" key="4">
    <source>
        <dbReference type="ARBA" id="ARBA00022692"/>
    </source>
</evidence>
<feature type="transmembrane region" description="Helical" evidence="7">
    <location>
        <begin position="71"/>
        <end position="89"/>
    </location>
</feature>